<evidence type="ECO:0000313" key="2">
    <source>
        <dbReference type="Proteomes" id="UP001152599"/>
    </source>
</evidence>
<dbReference type="RefSeq" id="WP_304420117.1">
    <property type="nucleotide sequence ID" value="NZ_JANCMU010000001.1"/>
</dbReference>
<proteinExistence type="predicted"/>
<organism evidence="1 2">
    <name type="scientific">Profundicola chukchiensis</name>
    <dbReference type="NCBI Taxonomy" id="2961959"/>
    <lineage>
        <taxon>Bacteria</taxon>
        <taxon>Pseudomonadati</taxon>
        <taxon>Bacteroidota</taxon>
        <taxon>Flavobacteriia</taxon>
        <taxon>Flavobacteriales</taxon>
        <taxon>Weeksellaceae</taxon>
        <taxon>Profundicola</taxon>
    </lineage>
</organism>
<dbReference type="EMBL" id="JANCMU010000001">
    <property type="protein sequence ID" value="MDG4945525.1"/>
    <property type="molecule type" value="Genomic_DNA"/>
</dbReference>
<comment type="caution">
    <text evidence="1">The sequence shown here is derived from an EMBL/GenBank/DDBJ whole genome shotgun (WGS) entry which is preliminary data.</text>
</comment>
<accession>A0A9X4RV97</accession>
<name>A0A9X4RV97_9FLAO</name>
<sequence>MFLVLFLFELQAQTEQSNLFDDYWKIGLSFNRDLRFVNNENNSVDYKIENIKSIDLGLVWNYHQWQNHNLKLQLRYSLFPYYFKDSYEIKEEDAYLGFAKHTELFTLYNEFKDSANLRIYATAKK</sequence>
<dbReference type="Proteomes" id="UP001152599">
    <property type="component" value="Unassembled WGS sequence"/>
</dbReference>
<evidence type="ECO:0000313" key="1">
    <source>
        <dbReference type="EMBL" id="MDG4945525.1"/>
    </source>
</evidence>
<keyword evidence="2" id="KW-1185">Reference proteome</keyword>
<dbReference type="AlphaFoldDB" id="A0A9X4RV97"/>
<protein>
    <submittedName>
        <fullName evidence="1">Uncharacterized protein</fullName>
    </submittedName>
</protein>
<reference evidence="1" key="1">
    <citation type="submission" date="2022-07" db="EMBL/GenBank/DDBJ databases">
        <title>Description and genome-wide analysis of Profundicola chukchiensis gen. nov., sp. nov., marine bacteria isolated from bottom sediments of the Chukchi Sea.</title>
        <authorList>
            <person name="Romanenko L."/>
            <person name="Otstavnykh N."/>
            <person name="Kurilenko V."/>
            <person name="Eremeev V."/>
            <person name="Velansky P."/>
            <person name="Mikhailov V."/>
            <person name="Isaeva M."/>
        </authorList>
    </citation>
    <scope>NUCLEOTIDE SEQUENCE</scope>
    <source>
        <strain evidence="1">KMM 9713</strain>
    </source>
</reference>
<gene>
    <name evidence="1" type="ORF">NMK71_03790</name>
</gene>